<keyword evidence="3" id="KW-0489">Methyltransferase</keyword>
<keyword evidence="4" id="KW-1185">Reference proteome</keyword>
<dbReference type="Gene3D" id="3.40.50.150">
    <property type="entry name" value="Vaccinia Virus protein VP39"/>
    <property type="match status" value="1"/>
</dbReference>
<dbReference type="GO" id="GO:0000179">
    <property type="term" value="F:rRNA (adenine-N6,N6-)-dimethyltransferase activity"/>
    <property type="evidence" value="ECO:0007669"/>
    <property type="project" value="InterPro"/>
</dbReference>
<keyword evidence="3" id="KW-0808">Transferase</keyword>
<dbReference type="EC" id="2.1.1.71" evidence="3"/>
<evidence type="ECO:0000313" key="3">
    <source>
        <dbReference type="EMBL" id="MBB3936714.1"/>
    </source>
</evidence>
<evidence type="ECO:0000313" key="4">
    <source>
        <dbReference type="Proteomes" id="UP000531216"/>
    </source>
</evidence>
<sequence>MDARTGQDAARERRRDLARFFGTWVRNPIKMGAVAPSSAHYCATMVASATTGIDGPILELGPGLGCVTRALLDAGVDPGRITSIEYDAEFARTLKERFPAVNVIRGDGFDLDATLNDGGATKFAAILFAIPIVKFPQAERQALFSRYFERLRPGGNLTQLSYLWKPPVKAVPGLFDVSSSDIVWDNIPPARVWIYSQAGARPLH</sequence>
<evidence type="ECO:0000259" key="2">
    <source>
        <dbReference type="Pfam" id="PF13649"/>
    </source>
</evidence>
<organism evidence="3 4">
    <name type="scientific">Aureimonas phyllosphaerae</name>
    <dbReference type="NCBI Taxonomy" id="1166078"/>
    <lineage>
        <taxon>Bacteria</taxon>
        <taxon>Pseudomonadati</taxon>
        <taxon>Pseudomonadota</taxon>
        <taxon>Alphaproteobacteria</taxon>
        <taxon>Hyphomicrobiales</taxon>
        <taxon>Aurantimonadaceae</taxon>
        <taxon>Aureimonas</taxon>
    </lineage>
</organism>
<dbReference type="AlphaFoldDB" id="A0A7W6BV90"/>
<dbReference type="Pfam" id="PF13649">
    <property type="entry name" value="Methyltransf_25"/>
    <property type="match status" value="1"/>
</dbReference>
<dbReference type="CDD" id="cd02440">
    <property type="entry name" value="AdoMet_MTases"/>
    <property type="match status" value="1"/>
</dbReference>
<accession>A0A7W6BV90</accession>
<dbReference type="RefSeq" id="WP_090962069.1">
    <property type="nucleotide sequence ID" value="NZ_FOOA01000005.1"/>
</dbReference>
<dbReference type="InterPro" id="IPR029063">
    <property type="entry name" value="SAM-dependent_MTases_sf"/>
</dbReference>
<dbReference type="GO" id="GO:0004608">
    <property type="term" value="F:phosphatidylethanolamine N-methyltransferase activity"/>
    <property type="evidence" value="ECO:0007669"/>
    <property type="project" value="UniProtKB-EC"/>
</dbReference>
<name>A0A7W6BV90_9HYPH</name>
<dbReference type="Proteomes" id="UP000531216">
    <property type="component" value="Unassembled WGS sequence"/>
</dbReference>
<reference evidence="3 4" key="1">
    <citation type="submission" date="2020-08" db="EMBL/GenBank/DDBJ databases">
        <title>Genomic Encyclopedia of Type Strains, Phase IV (KMG-IV): sequencing the most valuable type-strain genomes for metagenomic binning, comparative biology and taxonomic classification.</title>
        <authorList>
            <person name="Goeker M."/>
        </authorList>
    </citation>
    <scope>NUCLEOTIDE SEQUENCE [LARGE SCALE GENOMIC DNA]</scope>
    <source>
        <strain evidence="3 4">DSM 25024</strain>
    </source>
</reference>
<dbReference type="InterPro" id="IPR020596">
    <property type="entry name" value="rRNA_Ade_Mease_Trfase_CS"/>
</dbReference>
<dbReference type="EC" id="2.1.1.17" evidence="3"/>
<comment type="caution">
    <text evidence="3">The sequence shown here is derived from an EMBL/GenBank/DDBJ whole genome shotgun (WGS) entry which is preliminary data.</text>
</comment>
<dbReference type="EMBL" id="JACIDO010000005">
    <property type="protein sequence ID" value="MBB3936714.1"/>
    <property type="molecule type" value="Genomic_DNA"/>
</dbReference>
<proteinExistence type="predicted"/>
<dbReference type="GO" id="GO:0000773">
    <property type="term" value="F:phosphatidyl-N-methylethanolamine N-methyltransferase activity"/>
    <property type="evidence" value="ECO:0007669"/>
    <property type="project" value="UniProtKB-EC"/>
</dbReference>
<evidence type="ECO:0000256" key="1">
    <source>
        <dbReference type="ARBA" id="ARBA00022691"/>
    </source>
</evidence>
<dbReference type="SUPFAM" id="SSF53335">
    <property type="entry name" value="S-adenosyl-L-methionine-dependent methyltransferases"/>
    <property type="match status" value="1"/>
</dbReference>
<dbReference type="PROSITE" id="PS01131">
    <property type="entry name" value="RRNA_A_DIMETH"/>
    <property type="match status" value="1"/>
</dbReference>
<feature type="domain" description="Methyltransferase" evidence="2">
    <location>
        <begin position="57"/>
        <end position="155"/>
    </location>
</feature>
<keyword evidence="1" id="KW-0949">S-adenosyl-L-methionine</keyword>
<dbReference type="InterPro" id="IPR041698">
    <property type="entry name" value="Methyltransf_25"/>
</dbReference>
<gene>
    <name evidence="3" type="ORF">GGR05_002868</name>
</gene>
<protein>
    <submittedName>
        <fullName evidence="3">Phosphatidylethanolamine/phosphatidyl-N-methylethanolamine N-methyltransferase</fullName>
        <ecNumber evidence="3">2.1.1.17</ecNumber>
        <ecNumber evidence="3">2.1.1.71</ecNumber>
    </submittedName>
</protein>
<dbReference type="OrthoDB" id="9805585at2"/>